<dbReference type="EMBL" id="FLQU01002130">
    <property type="protein sequence ID" value="SBS95685.1"/>
    <property type="molecule type" value="Genomic_DNA"/>
</dbReference>
<dbReference type="Proteomes" id="UP000078560">
    <property type="component" value="Unassembled WGS sequence"/>
</dbReference>
<accession>A0A1A8WWI3</accession>
<proteinExistence type="predicted"/>
<sequence>MVKTGKKLSVGDYYDIFFKIRDEFNSLMDDEYAEYLYKEDQVLLNIALYLLENFKGGYIYSCNEEKDCNERCTYLNKWLNEKKALYTSNGNCTHNNKLWEQYIEGLWNELQRDSGEDKKCERVKLKKKFPVKRLIPSCNNSNTVKIEASCPKLPEPQEKECPLSEVPKSSSCKAVLTTSYVVFGVLLFSMYLLRFSSVGMKLNNLIRGKKIKKRNMGKENNESFISPDNSDMESLDRRFNVIYNSLQN</sequence>
<reference evidence="3" key="1">
    <citation type="submission" date="2016-05" db="EMBL/GenBank/DDBJ databases">
        <authorList>
            <person name="Naeem Raeece"/>
        </authorList>
    </citation>
    <scope>NUCLEOTIDE SEQUENCE [LARGE SCALE GENOMIC DNA]</scope>
</reference>
<feature type="transmembrane region" description="Helical" evidence="1">
    <location>
        <begin position="174"/>
        <end position="193"/>
    </location>
</feature>
<evidence type="ECO:0000256" key="1">
    <source>
        <dbReference type="SAM" id="Phobius"/>
    </source>
</evidence>
<organism evidence="2 3">
    <name type="scientific">Plasmodium ovale curtisi</name>
    <dbReference type="NCBI Taxonomy" id="864141"/>
    <lineage>
        <taxon>Eukaryota</taxon>
        <taxon>Sar</taxon>
        <taxon>Alveolata</taxon>
        <taxon>Apicomplexa</taxon>
        <taxon>Aconoidasida</taxon>
        <taxon>Haemosporida</taxon>
        <taxon>Plasmodiidae</taxon>
        <taxon>Plasmodium</taxon>
        <taxon>Plasmodium (Plasmodium)</taxon>
    </lineage>
</organism>
<name>A0A1A8WWI3_PLAOA</name>
<evidence type="ECO:0000313" key="2">
    <source>
        <dbReference type="EMBL" id="SBS95685.1"/>
    </source>
</evidence>
<gene>
    <name evidence="2" type="ORF">POVCU2_0097860</name>
</gene>
<protein>
    <submittedName>
        <fullName evidence="2">PIR Superfamily Protein</fullName>
    </submittedName>
</protein>
<keyword evidence="1" id="KW-1133">Transmembrane helix</keyword>
<evidence type="ECO:0000313" key="3">
    <source>
        <dbReference type="Proteomes" id="UP000078560"/>
    </source>
</evidence>
<keyword evidence="1" id="KW-0472">Membrane</keyword>
<keyword evidence="1" id="KW-0812">Transmembrane</keyword>
<dbReference type="AlphaFoldDB" id="A0A1A8WWI3"/>